<dbReference type="AlphaFoldDB" id="A0A9D1DC50"/>
<dbReference type="PANTHER" id="PTHR37804">
    <property type="entry name" value="CDAA REGULATORY PROTEIN CDAR"/>
    <property type="match status" value="1"/>
</dbReference>
<organism evidence="1 2">
    <name type="scientific">Candidatus Egerieicola pullicola</name>
    <dbReference type="NCBI Taxonomy" id="2840775"/>
    <lineage>
        <taxon>Bacteria</taxon>
        <taxon>Bacillati</taxon>
        <taxon>Bacillota</taxon>
        <taxon>Clostridia</taxon>
        <taxon>Eubacteriales</taxon>
        <taxon>Oscillospiraceae</taxon>
        <taxon>Oscillospiraceae incertae sedis</taxon>
        <taxon>Candidatus Egerieicola</taxon>
    </lineage>
</organism>
<evidence type="ECO:0008006" key="3">
    <source>
        <dbReference type="Google" id="ProtNLM"/>
    </source>
</evidence>
<reference evidence="1" key="2">
    <citation type="journal article" date="2021" name="PeerJ">
        <title>Extensive microbial diversity within the chicken gut microbiome revealed by metagenomics and culture.</title>
        <authorList>
            <person name="Gilroy R."/>
            <person name="Ravi A."/>
            <person name="Getino M."/>
            <person name="Pursley I."/>
            <person name="Horton D.L."/>
            <person name="Alikhan N.F."/>
            <person name="Baker D."/>
            <person name="Gharbi K."/>
            <person name="Hall N."/>
            <person name="Watson M."/>
            <person name="Adriaenssens E.M."/>
            <person name="Foster-Nyarko E."/>
            <person name="Jarju S."/>
            <person name="Secka A."/>
            <person name="Antonio M."/>
            <person name="Oren A."/>
            <person name="Chaudhuri R.R."/>
            <person name="La Ragione R."/>
            <person name="Hildebrand F."/>
            <person name="Pallen M.J."/>
        </authorList>
    </citation>
    <scope>NUCLEOTIDE SEQUENCE</scope>
    <source>
        <strain evidence="1">CHK184-25365</strain>
    </source>
</reference>
<dbReference type="Proteomes" id="UP000886749">
    <property type="component" value="Unassembled WGS sequence"/>
</dbReference>
<dbReference type="Gene3D" id="2.170.120.30">
    <property type="match status" value="2"/>
</dbReference>
<proteinExistence type="predicted"/>
<name>A0A9D1DC50_9FIRM</name>
<dbReference type="InterPro" id="IPR053154">
    <property type="entry name" value="c-di-AMP_regulator"/>
</dbReference>
<protein>
    <recommendedName>
        <fullName evidence="3">YbbR domain-containing protein</fullName>
    </recommendedName>
</protein>
<evidence type="ECO:0000313" key="2">
    <source>
        <dbReference type="Proteomes" id="UP000886749"/>
    </source>
</evidence>
<evidence type="ECO:0000313" key="1">
    <source>
        <dbReference type="EMBL" id="HIR40443.1"/>
    </source>
</evidence>
<dbReference type="PANTHER" id="PTHR37804:SF1">
    <property type="entry name" value="CDAA REGULATORY PROTEIN CDAR"/>
    <property type="match status" value="1"/>
</dbReference>
<comment type="caution">
    <text evidence="1">The sequence shown here is derived from an EMBL/GenBank/DDBJ whole genome shotgun (WGS) entry which is preliminary data.</text>
</comment>
<dbReference type="EMBL" id="DVGY01000031">
    <property type="protein sequence ID" value="HIR40443.1"/>
    <property type="molecule type" value="Genomic_DNA"/>
</dbReference>
<gene>
    <name evidence="1" type="ORF">IAB36_01285</name>
</gene>
<sequence>MKKFDAQRFFSSKRVLMILSLLLGIIAWLTVSLVVDPNVTTQIDGIPVQVELTGSAQLNGLDVVDQQDLVVSAQITGAIYTVGNLTADDFTATVDASDISEPGTYQLDVTVVKNNTHDETYNVDYPVQSTVNVTLDRFEEASFLVEASVSNKTVGLEGTFMGELVSNPTTVTLTGPAAEIEQIQRVVLENTDSMTLTKSTTVSGSFVFYDENDARLEQSGNVTADAVDPRITIPVYRRESLPLTFDYINVPSGLDVDRLNYSMSNETISVGVPVDSGTTPDSISLGQIDVRNILQDYSYTFEVSLPSGYLNLSGLQQVTVTFTDELDSTVLAGTNIVTANRPSDYTITVNTDRVSSITFVGLPQDIAGLTSDDVVVTLDFANVRLTQGEQRVRASISLNNGAMAWAVGEYYVPVTAIQSFGASTSG</sequence>
<accession>A0A9D1DC50</accession>
<reference evidence="1" key="1">
    <citation type="submission" date="2020-10" db="EMBL/GenBank/DDBJ databases">
        <authorList>
            <person name="Gilroy R."/>
        </authorList>
    </citation>
    <scope>NUCLEOTIDE SEQUENCE</scope>
    <source>
        <strain evidence="1">CHK184-25365</strain>
    </source>
</reference>